<dbReference type="CDD" id="cd00077">
    <property type="entry name" value="HDc"/>
    <property type="match status" value="1"/>
</dbReference>
<feature type="modified residue" description="4-aspartylphosphate" evidence="1">
    <location>
        <position position="119"/>
    </location>
</feature>
<dbReference type="PANTHER" id="PTHR45228:SF8">
    <property type="entry name" value="TWO-COMPONENT RESPONSE REGULATOR-RELATED"/>
    <property type="match status" value="1"/>
</dbReference>
<evidence type="ECO:0000256" key="1">
    <source>
        <dbReference type="PROSITE-ProRule" id="PRU00169"/>
    </source>
</evidence>
<evidence type="ECO:0000259" key="3">
    <source>
        <dbReference type="PROSITE" id="PS50110"/>
    </source>
</evidence>
<dbReference type="OrthoDB" id="9802066at2"/>
<evidence type="ECO:0000313" key="5">
    <source>
        <dbReference type="EMBL" id="TQV76006.1"/>
    </source>
</evidence>
<dbReference type="PANTHER" id="PTHR45228">
    <property type="entry name" value="CYCLIC DI-GMP PHOSPHODIESTERASE TM_0186-RELATED"/>
    <property type="match status" value="1"/>
</dbReference>
<protein>
    <submittedName>
        <fullName evidence="5">Response regulator</fullName>
    </submittedName>
</protein>
<dbReference type="SUPFAM" id="SSF109604">
    <property type="entry name" value="HD-domain/PDEase-like"/>
    <property type="match status" value="1"/>
</dbReference>
<reference evidence="5 6" key="1">
    <citation type="submission" date="2019-06" db="EMBL/GenBank/DDBJ databases">
        <title>Whole genome sequence for Cellvibrionaceae sp. R142.</title>
        <authorList>
            <person name="Wang G."/>
        </authorList>
    </citation>
    <scope>NUCLEOTIDE SEQUENCE [LARGE SCALE GENOMIC DNA]</scope>
    <source>
        <strain evidence="5 6">R142</strain>
    </source>
</reference>
<dbReference type="CDD" id="cd17569">
    <property type="entry name" value="REC_HupR-like"/>
    <property type="match status" value="1"/>
</dbReference>
<dbReference type="Pfam" id="PF13487">
    <property type="entry name" value="HD_5"/>
    <property type="match status" value="1"/>
</dbReference>
<dbReference type="InterPro" id="IPR037522">
    <property type="entry name" value="HD_GYP_dom"/>
</dbReference>
<dbReference type="InterPro" id="IPR001789">
    <property type="entry name" value="Sig_transdc_resp-reg_receiver"/>
</dbReference>
<evidence type="ECO:0000259" key="4">
    <source>
        <dbReference type="PROSITE" id="PS51832"/>
    </source>
</evidence>
<proteinExistence type="predicted"/>
<organism evidence="5 6">
    <name type="scientific">Exilibacterium tricleocarpae</name>
    <dbReference type="NCBI Taxonomy" id="2591008"/>
    <lineage>
        <taxon>Bacteria</taxon>
        <taxon>Pseudomonadati</taxon>
        <taxon>Pseudomonadota</taxon>
        <taxon>Gammaproteobacteria</taxon>
        <taxon>Cellvibrionales</taxon>
        <taxon>Cellvibrionaceae</taxon>
        <taxon>Exilibacterium</taxon>
    </lineage>
</organism>
<name>A0A545TFQ0_9GAMM</name>
<feature type="domain" description="HD-GYP" evidence="4">
    <location>
        <begin position="240"/>
        <end position="436"/>
    </location>
</feature>
<dbReference type="InterPro" id="IPR011006">
    <property type="entry name" value="CheY-like_superfamily"/>
</dbReference>
<evidence type="ECO:0000313" key="6">
    <source>
        <dbReference type="Proteomes" id="UP000319732"/>
    </source>
</evidence>
<dbReference type="AlphaFoldDB" id="A0A545TFQ0"/>
<dbReference type="GO" id="GO:0000160">
    <property type="term" value="P:phosphorelay signal transduction system"/>
    <property type="evidence" value="ECO:0007669"/>
    <property type="project" value="InterPro"/>
</dbReference>
<dbReference type="InterPro" id="IPR003607">
    <property type="entry name" value="HD/PDEase_dom"/>
</dbReference>
<evidence type="ECO:0000256" key="2">
    <source>
        <dbReference type="SAM" id="MobiDB-lite"/>
    </source>
</evidence>
<dbReference type="PROSITE" id="PS50110">
    <property type="entry name" value="RESPONSE_REGULATORY"/>
    <property type="match status" value="1"/>
</dbReference>
<keyword evidence="1" id="KW-0597">Phosphoprotein</keyword>
<keyword evidence="6" id="KW-1185">Reference proteome</keyword>
<sequence>MAGNRRLFSGGGPRLNRQQCADRASATPAVRSYQAIKAGRTGSWTKSSYAVINEGGLWPVESKTKPKKPLLLFVDDEKPILDALTRFCRSRGWNTLKAPGGAEGLALLDEHKVDVIVSDMRMPQMNGAEFLTQARAKQPSAIRILLTGYADIDAVAEAVNAAKVYNYMHKPWDDNVLGELLENAIRAKKQEDERLRLQLLTRHQNKKLKELNDNLDLKVKERTIETEQAISLLTATHKQLEQNFQDSLEILAHIIEWREGKHSNHSRLVAKIAVSIGKQMELSSDNITDLHTAGLLHDIGMLSLPDQVRQKAVDELTDKELALYKKHCIIGEAALANAPGLQSASRLIRWHHERVDGKGFPNGLSGDMLPMGARILAVVSDFHDLENGRLVKSIAGSEPALRYLQEQSGKRYDAQVVEVLLAMLKNQPQTHHQVVLNVTASELQAEMTLSEDLISEAGLLLLAKGTELTDKTIAKLRQFEVDSESKLSFSVIAPEQSEQQSEAEQLDTTAT</sequence>
<accession>A0A545TFQ0</accession>
<dbReference type="Gene3D" id="3.40.50.2300">
    <property type="match status" value="1"/>
</dbReference>
<dbReference type="InterPro" id="IPR052020">
    <property type="entry name" value="Cyclic_di-GMP/3'3'-cGAMP_PDE"/>
</dbReference>
<dbReference type="SUPFAM" id="SSF52172">
    <property type="entry name" value="CheY-like"/>
    <property type="match status" value="1"/>
</dbReference>
<dbReference type="Gene3D" id="1.10.3210.10">
    <property type="entry name" value="Hypothetical protein af1432"/>
    <property type="match status" value="1"/>
</dbReference>
<dbReference type="SMART" id="SM00448">
    <property type="entry name" value="REC"/>
    <property type="match status" value="1"/>
</dbReference>
<dbReference type="Pfam" id="PF00072">
    <property type="entry name" value="Response_reg"/>
    <property type="match status" value="1"/>
</dbReference>
<dbReference type="EMBL" id="VHSG01000015">
    <property type="protein sequence ID" value="TQV76006.1"/>
    <property type="molecule type" value="Genomic_DNA"/>
</dbReference>
<feature type="region of interest" description="Disordered" evidence="2">
    <location>
        <begin position="490"/>
        <end position="511"/>
    </location>
</feature>
<comment type="caution">
    <text evidence="5">The sequence shown here is derived from an EMBL/GenBank/DDBJ whole genome shotgun (WGS) entry which is preliminary data.</text>
</comment>
<dbReference type="Proteomes" id="UP000319732">
    <property type="component" value="Unassembled WGS sequence"/>
</dbReference>
<dbReference type="GO" id="GO:0008081">
    <property type="term" value="F:phosphoric diester hydrolase activity"/>
    <property type="evidence" value="ECO:0007669"/>
    <property type="project" value="UniProtKB-ARBA"/>
</dbReference>
<feature type="domain" description="Response regulatory" evidence="3">
    <location>
        <begin position="70"/>
        <end position="185"/>
    </location>
</feature>
<dbReference type="PROSITE" id="PS51832">
    <property type="entry name" value="HD_GYP"/>
    <property type="match status" value="1"/>
</dbReference>
<gene>
    <name evidence="5" type="ORF">FKG94_15460</name>
</gene>